<proteinExistence type="predicted"/>
<keyword evidence="2" id="KW-1185">Reference proteome</keyword>
<dbReference type="OrthoDB" id="1144611at2"/>
<evidence type="ECO:0000313" key="1">
    <source>
        <dbReference type="EMBL" id="RCU56500.1"/>
    </source>
</evidence>
<sequence>MKFEESKYFKLLRNSKIEFSFGNFFFLDKFVISEVHEGVHFSWENIERVISAIADHYGNDFKIAFLSNKINSYSIEPQHWIHFYNQYDFIFASALVPYSELSFQNSSMEKKIAKNPIKICETLDQAIEWILGLKEFN</sequence>
<dbReference type="Proteomes" id="UP000252249">
    <property type="component" value="Unassembled WGS sequence"/>
</dbReference>
<comment type="caution">
    <text evidence="1">The sequence shown here is derived from an EMBL/GenBank/DDBJ whole genome shotgun (WGS) entry which is preliminary data.</text>
</comment>
<protein>
    <recommendedName>
        <fullName evidence="3">STAS/SEC14 domain-containing protein</fullName>
    </recommendedName>
</protein>
<dbReference type="EMBL" id="QPIG01000005">
    <property type="protein sequence ID" value="RCU56500.1"/>
    <property type="molecule type" value="Genomic_DNA"/>
</dbReference>
<evidence type="ECO:0008006" key="3">
    <source>
        <dbReference type="Google" id="ProtNLM"/>
    </source>
</evidence>
<organism evidence="1 2">
    <name type="scientific">Oceanihabitans sediminis</name>
    <dbReference type="NCBI Taxonomy" id="1812012"/>
    <lineage>
        <taxon>Bacteria</taxon>
        <taxon>Pseudomonadati</taxon>
        <taxon>Bacteroidota</taxon>
        <taxon>Flavobacteriia</taxon>
        <taxon>Flavobacteriales</taxon>
        <taxon>Flavobacteriaceae</taxon>
        <taxon>Oceanihabitans</taxon>
    </lineage>
</organism>
<evidence type="ECO:0000313" key="2">
    <source>
        <dbReference type="Proteomes" id="UP000252249"/>
    </source>
</evidence>
<accession>A0A368P2L0</accession>
<gene>
    <name evidence="1" type="ORF">DU428_11410</name>
</gene>
<name>A0A368P2L0_9FLAO</name>
<dbReference type="AlphaFoldDB" id="A0A368P2L0"/>
<reference evidence="1 2" key="1">
    <citation type="submission" date="2018-07" db="EMBL/GenBank/DDBJ databases">
        <title>Oceanihabitans testaceum sp. nov., isolated from marine sediment.</title>
        <authorList>
            <person name="Li C.-M."/>
        </authorList>
    </citation>
    <scope>NUCLEOTIDE SEQUENCE [LARGE SCALE GENOMIC DNA]</scope>
    <source>
        <strain evidence="1 2">S9-10</strain>
    </source>
</reference>
<dbReference type="RefSeq" id="WP_113966653.1">
    <property type="nucleotide sequence ID" value="NZ_JBLWTE010000007.1"/>
</dbReference>